<sequence length="1797" mass="196339">MPVFSAPPTEFASQSTKTLSLATTETTAPTIIIVTQETTMPLSMSAAAATIASTQTTAVVASKLIFNSSSPVPSESLVLSAINTLRNSRESELNELVKVVNVTYEKISETSYAVVFTFNVINISMPEDPVSRGKTTQQVQDTINNALNTLLNEPGSPTLQPKTANFTSTSNQINGRMEYSFQDGDVIQPVSFLNELRQPTTTTVFPETTASVSVTTPNLISGSAVVTSKLVFNSSSPVPSESLVLSAINTLLHSRESQLNESVKVLNVTYEKISETSYAVVFTFNVINISMPEDPVSRGKTTQQVQDTINNALNTLLNEPGSPTLQPKTANFTSTSNQINGRMEYSFQDGDVIQPVSFLNELRQPTTTTVFPETTASVSVTTPNLISGSAVVTSKLVFNSSSPVPSESLVLSAINTLLHSRESQLNESVKVLNVTYEKISETSYAVVFTFNVINISMPEDPVSRGKTTQQVQDTINNALNTLLNEPGSPTLQPKTANFTSTSNQIDGKMEYSFQDGDVIQPVSFLNELRQPTTTTVFPETTAIPISGSAVVTSKLVFNSSSPVPSESLVLSAINTLRHSRESQLNESVKVLNVTYEKISETSYAVVFTFNVINISMPEDPVSRGKTTQQVQDTINNALNTLLNEPGSPTLQPKTANFTSTSNQINGRMEYSFQDGDVIQPVSFLNELRQPTTTTVFPETTASVSVTTPNLISGSAVVTSKLVFNSSSPVPSESLVLSAINTLLHSRESQLNESVKVLNVTYEKISETSYAVVFTFNVINISMPEDPVSRGKTTQQVQDTINNVLNTLLNEPGSPTLQPKTANFTITSNQIVGQMEYSFQDGDVIQPVSFLNELRQPTTTTVFPETTFGFSVTPSNLISGSAVVTSKLVFNSSSPVPSESLVLSAINTLLHSRESQLNESVKVLNVTYEKISETSYAVVFTFNLINISMPEDPVSRGKTTQQVQDTINNALNTLLNEPGSPTLQPKTANFTITSNQIVGQMEYSFQDGDVIQPVSFLNELRQPTTTTVFPETTFGFSVTPSNLISGSAVVTSKLVFNSSSPVPSESLVLSAINTLLHSRESQLNESVKVLNVTYEKISETSYAVVFTFNLINISMPEDPVSRGKTTQQVQDTINNALNTLLNEPGSPTLQPKTANFTSTSNQINGRMEYSFQDGDVIQPVSFLNELRQPTTTTVFPETTASVSVTTPNLISGSAVVTSKLVFNSSSPVPSESLVLSAINTLLHSRESQLNESVKVLNVTYEKISETSYAVVFTFNVINISMPEDPVSRGNTTQQVQDTINNALNTLLNEPGSPTLQPKTSNFTITSNQIDGKMEYSFQDGDVIQPVSFLNELRQPTTTTVFPETTAIFTTASTLTTSTTSPPTLLGKVYINIKLVFITLGQIPSEASILQLAKSLISPRYSTKEFSTRTQDASLLNVTYTRINDTSYALTFGFEISNISMSEKIELRNETYTSIKSTINGLLNEILKDPSASQFDLHHVEFKDNSTVILASVQYVFSESDLNTNSTFVKEIFKANEGITTSTPAMSHFIFLMTASTLTTPSPPNLLGKVIIYIKLVFRTRGAIPSQTDVLNLANSLLNRMKMRTKRDLTTKDLTELVSFVNVTYTKIDDYSFSLNFGFEISNVSMPQNLEFRNETYQVIQKYMNSFVSTILNKTTTTDFNFNQIVFKGNSTVIEANVEYVFTDSDIGSFSLVTTLLGLTTTAAPTTFYPTILHTTISNNSTNAAWVVAIIVPCAIIIGLIPCWILLCCLLCGCCAAIRRRWHRRRSYNVQYTTRNSLF</sequence>
<name>A0A6P6Q5L3_CARAU</name>
<dbReference type="KEGG" id="caua:113109348"/>
<dbReference type="Proteomes" id="UP000515129">
    <property type="component" value="Chromosome 1"/>
</dbReference>
<feature type="transmembrane region" description="Helical" evidence="1">
    <location>
        <begin position="1743"/>
        <end position="1776"/>
    </location>
</feature>
<reference evidence="3" key="1">
    <citation type="submission" date="2025-08" db="UniProtKB">
        <authorList>
            <consortium name="RefSeq"/>
        </authorList>
    </citation>
    <scope>IDENTIFICATION</scope>
    <source>
        <strain evidence="3">Wakin</strain>
        <tissue evidence="3">Muscle</tissue>
    </source>
</reference>
<evidence type="ECO:0000256" key="1">
    <source>
        <dbReference type="SAM" id="Phobius"/>
    </source>
</evidence>
<gene>
    <name evidence="3" type="primary">LOC113109348</name>
</gene>
<dbReference type="GeneID" id="113109348"/>
<evidence type="ECO:0000313" key="3">
    <source>
        <dbReference type="RefSeq" id="XP_026128753.1"/>
    </source>
</evidence>
<accession>A0A6P6Q5L3</accession>
<keyword evidence="1" id="KW-0812">Transmembrane</keyword>
<keyword evidence="2" id="KW-1185">Reference proteome</keyword>
<protein>
    <submittedName>
        <fullName evidence="3">Myb-like protein U</fullName>
    </submittedName>
</protein>
<proteinExistence type="predicted"/>
<keyword evidence="1" id="KW-0472">Membrane</keyword>
<organism evidence="2 3">
    <name type="scientific">Carassius auratus</name>
    <name type="common">Goldfish</name>
    <dbReference type="NCBI Taxonomy" id="7957"/>
    <lineage>
        <taxon>Eukaryota</taxon>
        <taxon>Metazoa</taxon>
        <taxon>Chordata</taxon>
        <taxon>Craniata</taxon>
        <taxon>Vertebrata</taxon>
        <taxon>Euteleostomi</taxon>
        <taxon>Actinopterygii</taxon>
        <taxon>Neopterygii</taxon>
        <taxon>Teleostei</taxon>
        <taxon>Ostariophysi</taxon>
        <taxon>Cypriniformes</taxon>
        <taxon>Cyprinidae</taxon>
        <taxon>Cyprininae</taxon>
        <taxon>Carassius</taxon>
    </lineage>
</organism>
<keyword evidence="1" id="KW-1133">Transmembrane helix</keyword>
<evidence type="ECO:0000313" key="2">
    <source>
        <dbReference type="Proteomes" id="UP000515129"/>
    </source>
</evidence>
<dbReference type="OrthoDB" id="8941791at2759"/>
<dbReference type="RefSeq" id="XP_026128753.1">
    <property type="nucleotide sequence ID" value="XM_026272968.1"/>
</dbReference>